<evidence type="ECO:0000313" key="1">
    <source>
        <dbReference type="EMBL" id="KAK3078521.1"/>
    </source>
</evidence>
<organism evidence="1 2">
    <name type="scientific">Coniosporium uncinatum</name>
    <dbReference type="NCBI Taxonomy" id="93489"/>
    <lineage>
        <taxon>Eukaryota</taxon>
        <taxon>Fungi</taxon>
        <taxon>Dikarya</taxon>
        <taxon>Ascomycota</taxon>
        <taxon>Pezizomycotina</taxon>
        <taxon>Dothideomycetes</taxon>
        <taxon>Dothideomycetes incertae sedis</taxon>
        <taxon>Coniosporium</taxon>
    </lineage>
</organism>
<name>A0ACC3DPG0_9PEZI</name>
<comment type="caution">
    <text evidence="1">The sequence shown here is derived from an EMBL/GenBank/DDBJ whole genome shotgun (WGS) entry which is preliminary data.</text>
</comment>
<accession>A0ACC3DPG0</accession>
<dbReference type="EMBL" id="JAWDJW010001826">
    <property type="protein sequence ID" value="KAK3078521.1"/>
    <property type="molecule type" value="Genomic_DNA"/>
</dbReference>
<sequence length="372" mass="42791">QQQQQENSPKGSMANPWAPKKAVLGITQAVGILAHKDPKTLARIIHNAKYHPSNDLDFRCGHKHISCREAPRQTAEHEQLLYWTSVLIKGQSGDNFDDAPCSPQVFNAFLLKALEMLDRVADRCLLIHQLPILEDARLYLYVIKSVALALSRRPELFESENAKKVFFTQFDVVLTKIASVLRLKAATKSRANKVNMERLIMRHTRLTRKSFQKDDDFTRRPWSQFLRQGAPGMVKRPTQDSMLAVSQSSLQIIPFGGARLLMKWQQSVGQIYKELDKKRVGQESRFRPAYVAGRPNRHIGPHGEVRDIKPVILPGKIFKRRYKSGRRPVEKRMGQDIQTVSKRLAFCRKRTMPLAGLLAQRFCTLNYKRWKE</sequence>
<protein>
    <submittedName>
        <fullName evidence="1">Uncharacterized protein</fullName>
    </submittedName>
</protein>
<gene>
    <name evidence="1" type="ORF">LTS18_007302</name>
</gene>
<evidence type="ECO:0000313" key="2">
    <source>
        <dbReference type="Proteomes" id="UP001186974"/>
    </source>
</evidence>
<feature type="non-terminal residue" evidence="1">
    <location>
        <position position="1"/>
    </location>
</feature>
<reference evidence="1" key="1">
    <citation type="submission" date="2024-09" db="EMBL/GenBank/DDBJ databases">
        <title>Black Yeasts Isolated from many extreme environments.</title>
        <authorList>
            <person name="Coleine C."/>
            <person name="Stajich J.E."/>
            <person name="Selbmann L."/>
        </authorList>
    </citation>
    <scope>NUCLEOTIDE SEQUENCE</scope>
    <source>
        <strain evidence="1">CCFEE 5737</strain>
    </source>
</reference>
<keyword evidence="2" id="KW-1185">Reference proteome</keyword>
<dbReference type="Proteomes" id="UP001186974">
    <property type="component" value="Unassembled WGS sequence"/>
</dbReference>
<proteinExistence type="predicted"/>